<dbReference type="EMBL" id="JASCZI010090641">
    <property type="protein sequence ID" value="MED6143753.1"/>
    <property type="molecule type" value="Genomic_DNA"/>
</dbReference>
<accession>A0ABU6T738</accession>
<reference evidence="2 3" key="1">
    <citation type="journal article" date="2023" name="Plants (Basel)">
        <title>Bridging the Gap: Combining Genomics and Transcriptomics Approaches to Understand Stylosanthes scabra, an Orphan Legume from the Brazilian Caatinga.</title>
        <authorList>
            <person name="Ferreira-Neto J.R.C."/>
            <person name="da Silva M.D."/>
            <person name="Binneck E."/>
            <person name="de Melo N.F."/>
            <person name="da Silva R.H."/>
            <person name="de Melo A.L.T.M."/>
            <person name="Pandolfi V."/>
            <person name="Bustamante F.O."/>
            <person name="Brasileiro-Vidal A.C."/>
            <person name="Benko-Iseppon A.M."/>
        </authorList>
    </citation>
    <scope>NUCLEOTIDE SEQUENCE [LARGE SCALE GENOMIC DNA]</scope>
    <source>
        <tissue evidence="2">Leaves</tissue>
    </source>
</reference>
<protein>
    <submittedName>
        <fullName evidence="2">Uncharacterized protein</fullName>
    </submittedName>
</protein>
<evidence type="ECO:0000256" key="1">
    <source>
        <dbReference type="SAM" id="MobiDB-lite"/>
    </source>
</evidence>
<gene>
    <name evidence="2" type="ORF">PIB30_009002</name>
</gene>
<feature type="compositionally biased region" description="Basic and acidic residues" evidence="1">
    <location>
        <begin position="188"/>
        <end position="209"/>
    </location>
</feature>
<name>A0ABU6T738_9FABA</name>
<sequence>MIFIGRGDPSILAHDVIPNYALDGIPDAPDMVQLEDDELPTVHARVTKRRRALAGRGRGQVAPAGSPAREEAPQQGVHADRSPDFDFGMTDADFLSPGLAGLSHPTPDTQAGTSHSQPPMMQLHIEAPQPWFPEQSASPQSSYQPMPGHYSWGTPTQPTEPFPHMFDSMPPSAYEARGTEVEESDDSGDQHMVRGDIGDGLDQDRREIRPPPCMTGGCLDARAG</sequence>
<feature type="compositionally biased region" description="Basic and acidic residues" evidence="1">
    <location>
        <begin position="68"/>
        <end position="83"/>
    </location>
</feature>
<evidence type="ECO:0000313" key="2">
    <source>
        <dbReference type="EMBL" id="MED6143753.1"/>
    </source>
</evidence>
<evidence type="ECO:0000313" key="3">
    <source>
        <dbReference type="Proteomes" id="UP001341840"/>
    </source>
</evidence>
<organism evidence="2 3">
    <name type="scientific">Stylosanthes scabra</name>
    <dbReference type="NCBI Taxonomy" id="79078"/>
    <lineage>
        <taxon>Eukaryota</taxon>
        <taxon>Viridiplantae</taxon>
        <taxon>Streptophyta</taxon>
        <taxon>Embryophyta</taxon>
        <taxon>Tracheophyta</taxon>
        <taxon>Spermatophyta</taxon>
        <taxon>Magnoliopsida</taxon>
        <taxon>eudicotyledons</taxon>
        <taxon>Gunneridae</taxon>
        <taxon>Pentapetalae</taxon>
        <taxon>rosids</taxon>
        <taxon>fabids</taxon>
        <taxon>Fabales</taxon>
        <taxon>Fabaceae</taxon>
        <taxon>Papilionoideae</taxon>
        <taxon>50 kb inversion clade</taxon>
        <taxon>dalbergioids sensu lato</taxon>
        <taxon>Dalbergieae</taxon>
        <taxon>Pterocarpus clade</taxon>
        <taxon>Stylosanthes</taxon>
    </lineage>
</organism>
<comment type="caution">
    <text evidence="2">The sequence shown here is derived from an EMBL/GenBank/DDBJ whole genome shotgun (WGS) entry which is preliminary data.</text>
</comment>
<proteinExistence type="predicted"/>
<feature type="compositionally biased region" description="Polar residues" evidence="1">
    <location>
        <begin position="135"/>
        <end position="144"/>
    </location>
</feature>
<keyword evidence="3" id="KW-1185">Reference proteome</keyword>
<feature type="region of interest" description="Disordered" evidence="1">
    <location>
        <begin position="133"/>
        <end position="224"/>
    </location>
</feature>
<dbReference type="Proteomes" id="UP001341840">
    <property type="component" value="Unassembled WGS sequence"/>
</dbReference>
<feature type="region of interest" description="Disordered" evidence="1">
    <location>
        <begin position="51"/>
        <end position="83"/>
    </location>
</feature>